<protein>
    <submittedName>
        <fullName evidence="1">Uncharacterized protein</fullName>
    </submittedName>
</protein>
<evidence type="ECO:0000313" key="2">
    <source>
        <dbReference type="Proteomes" id="UP000567795"/>
    </source>
</evidence>
<dbReference type="Proteomes" id="UP000567795">
    <property type="component" value="Unassembled WGS sequence"/>
</dbReference>
<gene>
    <name evidence="1" type="ORF">FHU37_003163</name>
</gene>
<organism evidence="1 2">
    <name type="scientific">Allostreptomyces psammosilenae</name>
    <dbReference type="NCBI Taxonomy" id="1892865"/>
    <lineage>
        <taxon>Bacteria</taxon>
        <taxon>Bacillati</taxon>
        <taxon>Actinomycetota</taxon>
        <taxon>Actinomycetes</taxon>
        <taxon>Kitasatosporales</taxon>
        <taxon>Streptomycetaceae</taxon>
        <taxon>Allostreptomyces</taxon>
    </lineage>
</organism>
<evidence type="ECO:0000313" key="1">
    <source>
        <dbReference type="EMBL" id="NYI06220.1"/>
    </source>
</evidence>
<dbReference type="EMBL" id="JACBZD010000001">
    <property type="protein sequence ID" value="NYI06220.1"/>
    <property type="molecule type" value="Genomic_DNA"/>
</dbReference>
<accession>A0A852ZYB9</accession>
<comment type="caution">
    <text evidence="1">The sequence shown here is derived from an EMBL/GenBank/DDBJ whole genome shotgun (WGS) entry which is preliminary data.</text>
</comment>
<dbReference type="AlphaFoldDB" id="A0A852ZYB9"/>
<proteinExistence type="predicted"/>
<name>A0A852ZYB9_9ACTN</name>
<keyword evidence="2" id="KW-1185">Reference proteome</keyword>
<reference evidence="1 2" key="1">
    <citation type="submission" date="2020-07" db="EMBL/GenBank/DDBJ databases">
        <title>Sequencing the genomes of 1000 actinobacteria strains.</title>
        <authorList>
            <person name="Klenk H.-P."/>
        </authorList>
    </citation>
    <scope>NUCLEOTIDE SEQUENCE [LARGE SCALE GENOMIC DNA]</scope>
    <source>
        <strain evidence="1 2">DSM 42178</strain>
    </source>
</reference>
<dbReference type="RefSeq" id="WP_218904053.1">
    <property type="nucleotide sequence ID" value="NZ_JACBZD010000001.1"/>
</dbReference>
<sequence length="111" mass="12664">MAAAPEETHPPLMPDPFLIPFEQEVIDLVNESSPRMFAVVQVFREEEDARVAAWGMAFGDRAYVISCDSAQHYRLRSPESAIRFFTHPDITARILWRDTPPRRRSAHAKAA</sequence>